<organism evidence="7 8">
    <name type="scientific">Actinoplanes subglobosus</name>
    <dbReference type="NCBI Taxonomy" id="1547892"/>
    <lineage>
        <taxon>Bacteria</taxon>
        <taxon>Bacillati</taxon>
        <taxon>Actinomycetota</taxon>
        <taxon>Actinomycetes</taxon>
        <taxon>Micromonosporales</taxon>
        <taxon>Micromonosporaceae</taxon>
        <taxon>Actinoplanes</taxon>
    </lineage>
</organism>
<dbReference type="Proteomes" id="UP001595867">
    <property type="component" value="Unassembled WGS sequence"/>
</dbReference>
<dbReference type="SUPFAM" id="SSF46689">
    <property type="entry name" value="Homeodomain-like"/>
    <property type="match status" value="1"/>
</dbReference>
<dbReference type="InterPro" id="IPR039538">
    <property type="entry name" value="BetI_C"/>
</dbReference>
<feature type="DNA-binding region" description="H-T-H motif" evidence="5">
    <location>
        <begin position="33"/>
        <end position="52"/>
    </location>
</feature>
<dbReference type="Pfam" id="PF13977">
    <property type="entry name" value="TetR_C_6"/>
    <property type="match status" value="1"/>
</dbReference>
<dbReference type="PANTHER" id="PTHR30055:SF229">
    <property type="entry name" value="HTH-TYPE TRANSCRIPTIONAL REPRESSOR RV1474C"/>
    <property type="match status" value="1"/>
</dbReference>
<dbReference type="RefSeq" id="WP_378064571.1">
    <property type="nucleotide sequence ID" value="NZ_JBHSBL010000002.1"/>
</dbReference>
<evidence type="ECO:0000256" key="4">
    <source>
        <dbReference type="ARBA" id="ARBA00023163"/>
    </source>
</evidence>
<evidence type="ECO:0000256" key="1">
    <source>
        <dbReference type="ARBA" id="ARBA00022491"/>
    </source>
</evidence>
<proteinExistence type="predicted"/>
<evidence type="ECO:0000313" key="8">
    <source>
        <dbReference type="Proteomes" id="UP001595867"/>
    </source>
</evidence>
<gene>
    <name evidence="7" type="ORF">ACFO0C_01310</name>
</gene>
<keyword evidence="8" id="KW-1185">Reference proteome</keyword>
<keyword evidence="4" id="KW-0804">Transcription</keyword>
<evidence type="ECO:0000256" key="5">
    <source>
        <dbReference type="PROSITE-ProRule" id="PRU00335"/>
    </source>
</evidence>
<feature type="domain" description="HTH tetR-type" evidence="6">
    <location>
        <begin position="10"/>
        <end position="70"/>
    </location>
</feature>
<dbReference type="Gene3D" id="1.10.357.10">
    <property type="entry name" value="Tetracycline Repressor, domain 2"/>
    <property type="match status" value="1"/>
</dbReference>
<sequence>MPRVSEEYRANRRAEIVAAAARLFAGNGFHATSMADIISESGLSAGAVYRYFASKEDLILAVSEHALNAADEVFGGMLADGATPSPQQALEAVVRGITDRIVNNPDVGVDLSRVGIQVWAEALRSERLAARVDEVYRQLRDHFAEAARRWQQAGNLPADAAPEQIGAAMLSLVQGYVLQRLLVGGTDADGYLAGIAALVPTVASDAVR</sequence>
<keyword evidence="1" id="KW-0678">Repressor</keyword>
<reference evidence="8" key="1">
    <citation type="journal article" date="2019" name="Int. J. Syst. Evol. Microbiol.">
        <title>The Global Catalogue of Microorganisms (GCM) 10K type strain sequencing project: providing services to taxonomists for standard genome sequencing and annotation.</title>
        <authorList>
            <consortium name="The Broad Institute Genomics Platform"/>
            <consortium name="The Broad Institute Genome Sequencing Center for Infectious Disease"/>
            <person name="Wu L."/>
            <person name="Ma J."/>
        </authorList>
    </citation>
    <scope>NUCLEOTIDE SEQUENCE [LARGE SCALE GENOMIC DNA]</scope>
    <source>
        <strain evidence="8">TBRC 5832</strain>
    </source>
</reference>
<keyword evidence="2" id="KW-0805">Transcription regulation</keyword>
<dbReference type="EMBL" id="JBHSBL010000002">
    <property type="protein sequence ID" value="MFC4063550.1"/>
    <property type="molecule type" value="Genomic_DNA"/>
</dbReference>
<accession>A0ABV8IKE6</accession>
<dbReference type="PANTHER" id="PTHR30055">
    <property type="entry name" value="HTH-TYPE TRANSCRIPTIONAL REGULATOR RUTR"/>
    <property type="match status" value="1"/>
</dbReference>
<dbReference type="InterPro" id="IPR036271">
    <property type="entry name" value="Tet_transcr_reg_TetR-rel_C_sf"/>
</dbReference>
<dbReference type="PRINTS" id="PR00455">
    <property type="entry name" value="HTHTETR"/>
</dbReference>
<name>A0ABV8IKE6_9ACTN</name>
<evidence type="ECO:0000256" key="2">
    <source>
        <dbReference type="ARBA" id="ARBA00023015"/>
    </source>
</evidence>
<evidence type="ECO:0000259" key="6">
    <source>
        <dbReference type="PROSITE" id="PS50977"/>
    </source>
</evidence>
<dbReference type="Pfam" id="PF00440">
    <property type="entry name" value="TetR_N"/>
    <property type="match status" value="1"/>
</dbReference>
<dbReference type="InterPro" id="IPR009057">
    <property type="entry name" value="Homeodomain-like_sf"/>
</dbReference>
<protein>
    <submittedName>
        <fullName evidence="7">TetR/AcrR family transcriptional regulator</fullName>
    </submittedName>
</protein>
<comment type="caution">
    <text evidence="7">The sequence shown here is derived from an EMBL/GenBank/DDBJ whole genome shotgun (WGS) entry which is preliminary data.</text>
</comment>
<dbReference type="PROSITE" id="PS01081">
    <property type="entry name" value="HTH_TETR_1"/>
    <property type="match status" value="1"/>
</dbReference>
<evidence type="ECO:0000256" key="3">
    <source>
        <dbReference type="ARBA" id="ARBA00023125"/>
    </source>
</evidence>
<keyword evidence="3 5" id="KW-0238">DNA-binding</keyword>
<evidence type="ECO:0000313" key="7">
    <source>
        <dbReference type="EMBL" id="MFC4063550.1"/>
    </source>
</evidence>
<dbReference type="InterPro" id="IPR050109">
    <property type="entry name" value="HTH-type_TetR-like_transc_reg"/>
</dbReference>
<dbReference type="InterPro" id="IPR001647">
    <property type="entry name" value="HTH_TetR"/>
</dbReference>
<dbReference type="InterPro" id="IPR023772">
    <property type="entry name" value="DNA-bd_HTH_TetR-type_CS"/>
</dbReference>
<dbReference type="SUPFAM" id="SSF48498">
    <property type="entry name" value="Tetracyclin repressor-like, C-terminal domain"/>
    <property type="match status" value="1"/>
</dbReference>
<dbReference type="PROSITE" id="PS50977">
    <property type="entry name" value="HTH_TETR_2"/>
    <property type="match status" value="1"/>
</dbReference>